<reference evidence="14 15" key="1">
    <citation type="journal article" date="2020" name="Front. Plant Sci.">
        <title>Isolation of Rhizosphere Bacteria That Improve Quality and Water Stress Tolerance in Greenhouse Ornamentals.</title>
        <authorList>
            <person name="Nordstedt N.P."/>
            <person name="Jones M.L."/>
        </authorList>
    </citation>
    <scope>NUCLEOTIDE SEQUENCE [LARGE SCALE GENOMIC DNA]</scope>
    <source>
        <strain evidence="14 15">C6C2</strain>
    </source>
</reference>
<dbReference type="InterPro" id="IPR051315">
    <property type="entry name" value="Bact_Chemotaxis_CheA"/>
</dbReference>
<keyword evidence="3 8" id="KW-0597">Phosphoprotein</keyword>
<dbReference type="PRINTS" id="PR00344">
    <property type="entry name" value="BCTRLSENSOR"/>
</dbReference>
<feature type="compositionally biased region" description="Low complexity" evidence="9">
    <location>
        <begin position="168"/>
        <end position="186"/>
    </location>
</feature>
<dbReference type="Pfam" id="PF01627">
    <property type="entry name" value="Hpt"/>
    <property type="match status" value="1"/>
</dbReference>
<dbReference type="InterPro" id="IPR005467">
    <property type="entry name" value="His_kinase_dom"/>
</dbReference>
<name>A0ABX2M0K4_9BURK</name>
<keyword evidence="15" id="KW-1185">Reference proteome</keyword>
<evidence type="ECO:0000313" key="15">
    <source>
        <dbReference type="Proteomes" id="UP000536746"/>
    </source>
</evidence>
<keyword evidence="4" id="KW-0808">Transferase</keyword>
<feature type="domain" description="CheW-like" evidence="12">
    <location>
        <begin position="494"/>
        <end position="628"/>
    </location>
</feature>
<dbReference type="SUPFAM" id="SSF55874">
    <property type="entry name" value="ATPase domain of HSP90 chaperone/DNA topoisomerase II/histidine kinase"/>
    <property type="match status" value="1"/>
</dbReference>
<dbReference type="InterPro" id="IPR001789">
    <property type="entry name" value="Sig_transdc_resp-reg_receiver"/>
</dbReference>
<dbReference type="PROSITE" id="PS50894">
    <property type="entry name" value="HPT"/>
    <property type="match status" value="1"/>
</dbReference>
<accession>A0ABX2M0K4</accession>
<evidence type="ECO:0000256" key="4">
    <source>
        <dbReference type="ARBA" id="ARBA00022679"/>
    </source>
</evidence>
<evidence type="ECO:0000259" key="11">
    <source>
        <dbReference type="PROSITE" id="PS50110"/>
    </source>
</evidence>
<evidence type="ECO:0000256" key="3">
    <source>
        <dbReference type="ARBA" id="ARBA00022553"/>
    </source>
</evidence>
<dbReference type="SMART" id="SM00448">
    <property type="entry name" value="REC"/>
    <property type="match status" value="1"/>
</dbReference>
<evidence type="ECO:0000259" key="12">
    <source>
        <dbReference type="PROSITE" id="PS50851"/>
    </source>
</evidence>
<dbReference type="EMBL" id="JABFMT010000015">
    <property type="protein sequence ID" value="NUU02920.1"/>
    <property type="molecule type" value="Genomic_DNA"/>
</dbReference>
<dbReference type="InterPro" id="IPR002545">
    <property type="entry name" value="CheW-lke_dom"/>
</dbReference>
<dbReference type="SMART" id="SM00073">
    <property type="entry name" value="HPT"/>
    <property type="match status" value="1"/>
</dbReference>
<evidence type="ECO:0000256" key="7">
    <source>
        <dbReference type="PROSITE-ProRule" id="PRU00110"/>
    </source>
</evidence>
<dbReference type="RefSeq" id="WP_079214442.1">
    <property type="nucleotide sequence ID" value="NZ_CP018845.1"/>
</dbReference>
<dbReference type="Gene3D" id="3.40.50.2300">
    <property type="match status" value="1"/>
</dbReference>
<comment type="catalytic activity">
    <reaction evidence="1">
        <text>ATP + protein L-histidine = ADP + protein N-phospho-L-histidine.</text>
        <dbReference type="EC" id="2.7.13.3"/>
    </reaction>
</comment>
<dbReference type="Pfam" id="PF02518">
    <property type="entry name" value="HATPase_c"/>
    <property type="match status" value="1"/>
</dbReference>
<evidence type="ECO:0000256" key="1">
    <source>
        <dbReference type="ARBA" id="ARBA00000085"/>
    </source>
</evidence>
<evidence type="ECO:0000256" key="2">
    <source>
        <dbReference type="ARBA" id="ARBA00012438"/>
    </source>
</evidence>
<dbReference type="PROSITE" id="PS50110">
    <property type="entry name" value="RESPONSE_REGULATORY"/>
    <property type="match status" value="1"/>
</dbReference>
<dbReference type="PROSITE" id="PS50109">
    <property type="entry name" value="HIS_KIN"/>
    <property type="match status" value="1"/>
</dbReference>
<dbReference type="SUPFAM" id="SSF52172">
    <property type="entry name" value="CheY-like"/>
    <property type="match status" value="1"/>
</dbReference>
<evidence type="ECO:0000259" key="10">
    <source>
        <dbReference type="PROSITE" id="PS50109"/>
    </source>
</evidence>
<feature type="domain" description="HPt" evidence="13">
    <location>
        <begin position="4"/>
        <end position="108"/>
    </location>
</feature>
<keyword evidence="6" id="KW-0902">Two-component regulatory system</keyword>
<sequence>MSTPDLSQMSMLDLFRFEAESQIQLLNTSLLELENNPTQAEHLEACMRAGHSLKGAARIVGLDSAVKIAHVLEDCFVLAQQGKLALEKKHIDVLLRGADLLGRIASPPDGDEAWAEHAGREEVAAFMSGLAAVMSGGEAPPWPPSVTSAAPVAPAAVPAAPAAPPEPAAAASQAEPEPAPAAAPAAPGHPQSSSRAVRVSAENLDRLLSLSGESLVESRRLKPFTAGMLRMKRVQRESMQALDLLQQKLSAGGADELAQAALAELRTLMQQNQHLLGDQLNELEAFDRRSVNLSQRLYDEALACRMRPFADGTGGFARMVRDVGNALGKPVRLEITGNATQIDRDILEKLDAPIGHLLRNAVDHGIESPAARAAAGKPELGLVRLEARHSAGMLLIEVSDDGGGIDLERVREAVVQRKLSNEETAARLSEAELLEFLLLPSFSLRDTVTEISGRGVGLDVVADMLKQVRGTIRITTRPGQGTRFLMQLPLTLSVIRSLLVDIDGEPYAFPLAYVNRTLRLQAEELQTLEGYQHFTHDGRQVGLVSAHQILQKGEWRSRDGGVCVVVIGDHEHTYGLAVDAFLGERMLVVQPLDARLGKIPDVLAGALMEDGEPLLILDVADMVRSVEKLTSSGRLETVHHGGGAQAASEARKKVLVVDDSLTVRELERKLLTNRGYQVTVAVDGMDGWNAVRTERFDLVITDIDMPRMDGIELVTLIRGAPSLQSLPVMIVSYKDREEDRQRGLEAGADHYFTKSSFHDESLLQAVADLIGDASS</sequence>
<proteinExistence type="predicted"/>
<dbReference type="CDD" id="cd00088">
    <property type="entry name" value="HPT"/>
    <property type="match status" value="1"/>
</dbReference>
<dbReference type="Gene3D" id="1.20.120.160">
    <property type="entry name" value="HPT domain"/>
    <property type="match status" value="1"/>
</dbReference>
<feature type="modified residue" description="Phosphohistidine" evidence="7">
    <location>
        <position position="51"/>
    </location>
</feature>
<protein>
    <recommendedName>
        <fullName evidence="2">histidine kinase</fullName>
        <ecNumber evidence="2">2.7.13.3</ecNumber>
    </recommendedName>
</protein>
<dbReference type="SMART" id="SM00387">
    <property type="entry name" value="HATPase_c"/>
    <property type="match status" value="1"/>
</dbReference>
<dbReference type="Gene3D" id="2.30.30.40">
    <property type="entry name" value="SH3 Domains"/>
    <property type="match status" value="1"/>
</dbReference>
<dbReference type="SUPFAM" id="SSF50341">
    <property type="entry name" value="CheW-like"/>
    <property type="match status" value="1"/>
</dbReference>
<dbReference type="SUPFAM" id="SSF47226">
    <property type="entry name" value="Histidine-containing phosphotransfer domain, HPT domain"/>
    <property type="match status" value="1"/>
</dbReference>
<dbReference type="PANTHER" id="PTHR43395:SF1">
    <property type="entry name" value="CHEMOTAXIS PROTEIN CHEA"/>
    <property type="match status" value="1"/>
</dbReference>
<keyword evidence="5 14" id="KW-0418">Kinase</keyword>
<comment type="caution">
    <text evidence="14">The sequence shown here is derived from an EMBL/GenBank/DDBJ whole genome shotgun (WGS) entry which is preliminary data.</text>
</comment>
<dbReference type="SMART" id="SM00260">
    <property type="entry name" value="CheW"/>
    <property type="match status" value="1"/>
</dbReference>
<dbReference type="InterPro" id="IPR011006">
    <property type="entry name" value="CheY-like_superfamily"/>
</dbReference>
<gene>
    <name evidence="14" type="ORF">HNO84_15050</name>
</gene>
<dbReference type="InterPro" id="IPR004358">
    <property type="entry name" value="Sig_transdc_His_kin-like_C"/>
</dbReference>
<dbReference type="InterPro" id="IPR036061">
    <property type="entry name" value="CheW-like_dom_sf"/>
</dbReference>
<feature type="domain" description="Histidine kinase" evidence="10">
    <location>
        <begin position="354"/>
        <end position="492"/>
    </location>
</feature>
<evidence type="ECO:0000256" key="9">
    <source>
        <dbReference type="SAM" id="MobiDB-lite"/>
    </source>
</evidence>
<dbReference type="PROSITE" id="PS50851">
    <property type="entry name" value="CHEW"/>
    <property type="match status" value="1"/>
</dbReference>
<dbReference type="Gene3D" id="3.30.565.10">
    <property type="entry name" value="Histidine kinase-like ATPase, C-terminal domain"/>
    <property type="match status" value="1"/>
</dbReference>
<feature type="region of interest" description="Disordered" evidence="9">
    <location>
        <begin position="157"/>
        <end position="197"/>
    </location>
</feature>
<dbReference type="InterPro" id="IPR008207">
    <property type="entry name" value="Sig_transdc_His_kin_Hpt_dom"/>
</dbReference>
<evidence type="ECO:0000256" key="6">
    <source>
        <dbReference type="ARBA" id="ARBA00023012"/>
    </source>
</evidence>
<dbReference type="EC" id="2.7.13.3" evidence="2"/>
<feature type="modified residue" description="4-aspartylphosphate" evidence="8">
    <location>
        <position position="702"/>
    </location>
</feature>
<evidence type="ECO:0000259" key="13">
    <source>
        <dbReference type="PROSITE" id="PS50894"/>
    </source>
</evidence>
<dbReference type="InterPro" id="IPR036890">
    <property type="entry name" value="HATPase_C_sf"/>
</dbReference>
<dbReference type="InterPro" id="IPR036641">
    <property type="entry name" value="HPT_dom_sf"/>
</dbReference>
<feature type="domain" description="Response regulatory" evidence="11">
    <location>
        <begin position="653"/>
        <end position="769"/>
    </location>
</feature>
<dbReference type="InterPro" id="IPR003594">
    <property type="entry name" value="HATPase_dom"/>
</dbReference>
<organism evidence="14 15">
    <name type="scientific">Herbaspirillum robiniae</name>
    <dbReference type="NCBI Taxonomy" id="2014887"/>
    <lineage>
        <taxon>Bacteria</taxon>
        <taxon>Pseudomonadati</taxon>
        <taxon>Pseudomonadota</taxon>
        <taxon>Betaproteobacteria</taxon>
        <taxon>Burkholderiales</taxon>
        <taxon>Oxalobacteraceae</taxon>
        <taxon>Herbaspirillum</taxon>
    </lineage>
</organism>
<evidence type="ECO:0000313" key="14">
    <source>
        <dbReference type="EMBL" id="NUU02920.1"/>
    </source>
</evidence>
<dbReference type="GO" id="GO:0016301">
    <property type="term" value="F:kinase activity"/>
    <property type="evidence" value="ECO:0007669"/>
    <property type="project" value="UniProtKB-KW"/>
</dbReference>
<evidence type="ECO:0000256" key="5">
    <source>
        <dbReference type="ARBA" id="ARBA00022777"/>
    </source>
</evidence>
<evidence type="ECO:0000256" key="8">
    <source>
        <dbReference type="PROSITE-ProRule" id="PRU00169"/>
    </source>
</evidence>
<dbReference type="Proteomes" id="UP000536746">
    <property type="component" value="Unassembled WGS sequence"/>
</dbReference>
<dbReference type="Pfam" id="PF01584">
    <property type="entry name" value="CheW"/>
    <property type="match status" value="1"/>
</dbReference>
<dbReference type="PANTHER" id="PTHR43395">
    <property type="entry name" value="SENSOR HISTIDINE KINASE CHEA"/>
    <property type="match status" value="1"/>
</dbReference>
<dbReference type="Pfam" id="PF00072">
    <property type="entry name" value="Response_reg"/>
    <property type="match status" value="1"/>
</dbReference>